<dbReference type="RefSeq" id="WP_123105177.1">
    <property type="nucleotide sequence ID" value="NZ_RIBZ01000343.1"/>
</dbReference>
<dbReference type="AlphaFoldDB" id="A0A3M8VG23"/>
<dbReference type="EMBL" id="RIBZ01000343">
    <property type="protein sequence ID" value="RNG16580.1"/>
    <property type="molecule type" value="Genomic_DNA"/>
</dbReference>
<evidence type="ECO:0000313" key="3">
    <source>
        <dbReference type="Proteomes" id="UP000275401"/>
    </source>
</evidence>
<keyword evidence="1" id="KW-0812">Transmembrane</keyword>
<accession>A0A3M8VG23</accession>
<evidence type="ECO:0000256" key="1">
    <source>
        <dbReference type="SAM" id="Phobius"/>
    </source>
</evidence>
<dbReference type="Proteomes" id="UP000275401">
    <property type="component" value="Unassembled WGS sequence"/>
</dbReference>
<keyword evidence="1" id="KW-0472">Membrane</keyword>
<keyword evidence="1" id="KW-1133">Transmembrane helix</keyword>
<keyword evidence="3" id="KW-1185">Reference proteome</keyword>
<feature type="transmembrane region" description="Helical" evidence="1">
    <location>
        <begin position="36"/>
        <end position="64"/>
    </location>
</feature>
<comment type="caution">
    <text evidence="2">The sequence shown here is derived from an EMBL/GenBank/DDBJ whole genome shotgun (WGS) entry which is preliminary data.</text>
</comment>
<evidence type="ECO:0000313" key="2">
    <source>
        <dbReference type="EMBL" id="RNG16580.1"/>
    </source>
</evidence>
<protein>
    <submittedName>
        <fullName evidence="2">Uncharacterized protein</fullName>
    </submittedName>
</protein>
<name>A0A3M8VG23_9ACTN</name>
<proteinExistence type="predicted"/>
<gene>
    <name evidence="2" type="ORF">EEJ42_30895</name>
</gene>
<organism evidence="2 3">
    <name type="scientific">Streptomyces botrytidirepellens</name>
    <dbReference type="NCBI Taxonomy" id="2486417"/>
    <lineage>
        <taxon>Bacteria</taxon>
        <taxon>Bacillati</taxon>
        <taxon>Actinomycetota</taxon>
        <taxon>Actinomycetes</taxon>
        <taxon>Kitasatosporales</taxon>
        <taxon>Streptomycetaceae</taxon>
        <taxon>Streptomyces</taxon>
    </lineage>
</organism>
<sequence>MLNLALLLVLAASILMSVSRRRLSLRWGLAAVGLMLASALLCALAHHYTAVVIVVLFAAAYADVAAGQYRAARRQADAKSSQDSALRK</sequence>
<reference evidence="2 3" key="1">
    <citation type="submission" date="2018-11" db="EMBL/GenBank/DDBJ databases">
        <title>The Potential of Streptomyces as Biocontrol Agents against the Tomato grey mould, Botrytis cinerea (Gray mold) Frontiers in Microbiology.</title>
        <authorList>
            <person name="Li D."/>
        </authorList>
    </citation>
    <scope>NUCLEOTIDE SEQUENCE [LARGE SCALE GENOMIC DNA]</scope>
    <source>
        <strain evidence="2 3">NEAU-LD23</strain>
    </source>
</reference>